<proteinExistence type="inferred from homology"/>
<evidence type="ECO:0000256" key="6">
    <source>
        <dbReference type="PIRSR" id="PIRSR601211-3"/>
    </source>
</evidence>
<feature type="active site" evidence="4">
    <location>
        <position position="82"/>
    </location>
</feature>
<dbReference type="EMBL" id="JAACNH010000033">
    <property type="protein sequence ID" value="KAG8431944.1"/>
    <property type="molecule type" value="Genomic_DNA"/>
</dbReference>
<organism evidence="10 11">
    <name type="scientific">Hymenochirus boettgeri</name>
    <name type="common">Congo dwarf clawed frog</name>
    <dbReference type="NCBI Taxonomy" id="247094"/>
    <lineage>
        <taxon>Eukaryota</taxon>
        <taxon>Metazoa</taxon>
        <taxon>Chordata</taxon>
        <taxon>Craniata</taxon>
        <taxon>Vertebrata</taxon>
        <taxon>Euteleostomi</taxon>
        <taxon>Amphibia</taxon>
        <taxon>Batrachia</taxon>
        <taxon>Anura</taxon>
        <taxon>Pipoidea</taxon>
        <taxon>Pipidae</taxon>
        <taxon>Pipinae</taxon>
        <taxon>Hymenochirus</taxon>
    </lineage>
</organism>
<comment type="similarity">
    <text evidence="7">Belongs to the phospholipase A2 family.</text>
</comment>
<dbReference type="PANTHER" id="PTHR11716">
    <property type="entry name" value="PHOSPHOLIPASE A2 FAMILY MEMBER"/>
    <property type="match status" value="1"/>
</dbReference>
<comment type="cofactor">
    <cofactor evidence="5">
        <name>Ca(2+)</name>
        <dbReference type="ChEBI" id="CHEBI:29108"/>
    </cofactor>
    <text evidence="5">Binds 1 Ca(2+) ion per subunit.</text>
</comment>
<feature type="binding site" evidence="5">
    <location>
        <position position="20"/>
    </location>
    <ligand>
        <name>Ca(2+)</name>
        <dbReference type="ChEBI" id="CHEBI:29108"/>
    </ligand>
</feature>
<feature type="active site" evidence="4">
    <location>
        <position position="36"/>
    </location>
</feature>
<evidence type="ECO:0000259" key="9">
    <source>
        <dbReference type="SMART" id="SM00085"/>
    </source>
</evidence>
<comment type="subcellular location">
    <subcellularLocation>
        <location evidence="1 8">Secreted</location>
    </subcellularLocation>
</comment>
<dbReference type="InterPro" id="IPR033113">
    <property type="entry name" value="PLA2_histidine"/>
</dbReference>
<dbReference type="PRINTS" id="PR00389">
    <property type="entry name" value="PHPHLIPASEA2"/>
</dbReference>
<keyword evidence="5 8" id="KW-0106">Calcium</keyword>
<accession>A0A8T2ILI6</accession>
<evidence type="ECO:0000256" key="1">
    <source>
        <dbReference type="ARBA" id="ARBA00004613"/>
    </source>
</evidence>
<dbReference type="SMART" id="SM00085">
    <property type="entry name" value="PA2c"/>
    <property type="match status" value="1"/>
</dbReference>
<dbReference type="InterPro" id="IPR036444">
    <property type="entry name" value="PLipase_A2_dom_sf"/>
</dbReference>
<sequence length="115" mass="12857">MTERDPIKHYAFYGCYCGFGGRGAPVDDIDWCCHQHDCCFDVMSSRGCSPKATPYFFSIEDGTVTCDSSWNSDCARGVCVCDRVATSCFRKHNGTYSQKYMTHPQYRCTGPTPGC</sequence>
<dbReference type="Proteomes" id="UP000812440">
    <property type="component" value="Unassembled WGS sequence"/>
</dbReference>
<keyword evidence="5" id="KW-0479">Metal-binding</keyword>
<dbReference type="GO" id="GO:0005509">
    <property type="term" value="F:calcium ion binding"/>
    <property type="evidence" value="ECO:0007669"/>
    <property type="project" value="InterPro"/>
</dbReference>
<evidence type="ECO:0000313" key="10">
    <source>
        <dbReference type="EMBL" id="KAG8431944.1"/>
    </source>
</evidence>
<dbReference type="GO" id="GO:0005543">
    <property type="term" value="F:phospholipid binding"/>
    <property type="evidence" value="ECO:0007669"/>
    <property type="project" value="TreeGrafter"/>
</dbReference>
<feature type="disulfide bond" evidence="6">
    <location>
        <begin position="32"/>
        <end position="88"/>
    </location>
</feature>
<dbReference type="FunFam" id="1.20.90.10:FF:000001">
    <property type="entry name" value="Basic phospholipase A2 homolog"/>
    <property type="match status" value="1"/>
</dbReference>
<keyword evidence="8" id="KW-0443">Lipid metabolism</keyword>
<feature type="binding site" evidence="5">
    <location>
        <position position="18"/>
    </location>
    <ligand>
        <name>Ca(2+)</name>
        <dbReference type="ChEBI" id="CHEBI:29108"/>
    </ligand>
</feature>
<dbReference type="GO" id="GO:0050482">
    <property type="term" value="P:arachidonate secretion"/>
    <property type="evidence" value="ECO:0007669"/>
    <property type="project" value="InterPro"/>
</dbReference>
<dbReference type="GO" id="GO:0016042">
    <property type="term" value="P:lipid catabolic process"/>
    <property type="evidence" value="ECO:0007669"/>
    <property type="project" value="InterPro"/>
</dbReference>
<dbReference type="Pfam" id="PF00068">
    <property type="entry name" value="Phospholip_A2_1"/>
    <property type="match status" value="1"/>
</dbReference>
<name>A0A8T2ILI6_9PIPI</name>
<dbReference type="InterPro" id="IPR001211">
    <property type="entry name" value="PLA2"/>
</dbReference>
<gene>
    <name evidence="10" type="ORF">GDO86_019052</name>
</gene>
<evidence type="ECO:0000313" key="11">
    <source>
        <dbReference type="Proteomes" id="UP000812440"/>
    </source>
</evidence>
<feature type="disulfide bond" evidence="6">
    <location>
        <begin position="39"/>
        <end position="81"/>
    </location>
</feature>
<keyword evidence="3 6" id="KW-1015">Disulfide bond</keyword>
<dbReference type="GO" id="GO:0005576">
    <property type="term" value="C:extracellular region"/>
    <property type="evidence" value="ECO:0007669"/>
    <property type="project" value="UniProtKB-SubCell"/>
</dbReference>
<evidence type="ECO:0000256" key="2">
    <source>
        <dbReference type="ARBA" id="ARBA00022525"/>
    </source>
</evidence>
<dbReference type="GO" id="GO:0047498">
    <property type="term" value="F:calcium-dependent phospholipase A2 activity"/>
    <property type="evidence" value="ECO:0007669"/>
    <property type="project" value="TreeGrafter"/>
</dbReference>
<feature type="disulfide bond" evidence="6">
    <location>
        <begin position="66"/>
        <end position="79"/>
    </location>
</feature>
<evidence type="ECO:0000256" key="7">
    <source>
        <dbReference type="RuleBase" id="RU003654"/>
    </source>
</evidence>
<feature type="disulfide bond" evidence="6">
    <location>
        <begin position="48"/>
        <end position="74"/>
    </location>
</feature>
<evidence type="ECO:0000256" key="3">
    <source>
        <dbReference type="ARBA" id="ARBA00023157"/>
    </source>
</evidence>
<dbReference type="GO" id="GO:0006644">
    <property type="term" value="P:phospholipid metabolic process"/>
    <property type="evidence" value="ECO:0007669"/>
    <property type="project" value="InterPro"/>
</dbReference>
<dbReference type="InterPro" id="IPR016090">
    <property type="entry name" value="PLA2-like_dom"/>
</dbReference>
<dbReference type="AlphaFoldDB" id="A0A8T2ILI6"/>
<dbReference type="CDD" id="cd00125">
    <property type="entry name" value="PLA2c"/>
    <property type="match status" value="1"/>
</dbReference>
<keyword evidence="8" id="KW-0378">Hydrolase</keyword>
<feature type="binding site" evidence="5">
    <location>
        <position position="16"/>
    </location>
    <ligand>
        <name>Ca(2+)</name>
        <dbReference type="ChEBI" id="CHEBI:29108"/>
    </ligand>
</feature>
<evidence type="ECO:0000256" key="4">
    <source>
        <dbReference type="PIRSR" id="PIRSR601211-1"/>
    </source>
</evidence>
<feature type="disulfide bond" evidence="6">
    <location>
        <begin position="17"/>
        <end position="33"/>
    </location>
</feature>
<protein>
    <recommendedName>
        <fullName evidence="8">Phospholipase A2</fullName>
        <ecNumber evidence="8">3.1.1.4</ecNumber>
    </recommendedName>
</protein>
<comment type="caution">
    <text evidence="10">The sequence shown here is derived from an EMBL/GenBank/DDBJ whole genome shotgun (WGS) entry which is preliminary data.</text>
</comment>
<dbReference type="OrthoDB" id="5841574at2759"/>
<keyword evidence="2 8" id="KW-0964">Secreted</keyword>
<comment type="catalytic activity">
    <reaction evidence="8">
        <text>a 1,2-diacyl-sn-glycero-3-phosphocholine + H2O = a 1-acyl-sn-glycero-3-phosphocholine + a fatty acid + H(+)</text>
        <dbReference type="Rhea" id="RHEA:15801"/>
        <dbReference type="ChEBI" id="CHEBI:15377"/>
        <dbReference type="ChEBI" id="CHEBI:15378"/>
        <dbReference type="ChEBI" id="CHEBI:28868"/>
        <dbReference type="ChEBI" id="CHEBI:57643"/>
        <dbReference type="ChEBI" id="CHEBI:58168"/>
        <dbReference type="EC" id="3.1.1.4"/>
    </reaction>
</comment>
<reference evidence="10" key="1">
    <citation type="thesis" date="2020" institute="ProQuest LLC" country="789 East Eisenhower Parkway, Ann Arbor, MI, USA">
        <title>Comparative Genomics and Chromosome Evolution.</title>
        <authorList>
            <person name="Mudd A.B."/>
        </authorList>
    </citation>
    <scope>NUCLEOTIDE SEQUENCE</scope>
    <source>
        <strain evidence="10">Female2</strain>
        <tissue evidence="10">Blood</tissue>
    </source>
</reference>
<evidence type="ECO:0000256" key="5">
    <source>
        <dbReference type="PIRSR" id="PIRSR601211-2"/>
    </source>
</evidence>
<feature type="binding site" evidence="5">
    <location>
        <position position="37"/>
    </location>
    <ligand>
        <name>Ca(2+)</name>
        <dbReference type="ChEBI" id="CHEBI:29108"/>
    </ligand>
</feature>
<keyword evidence="11" id="KW-1185">Reference proteome</keyword>
<dbReference type="Gene3D" id="1.20.90.10">
    <property type="entry name" value="Phospholipase A2 domain"/>
    <property type="match status" value="1"/>
</dbReference>
<feature type="domain" description="Phospholipase A2-like central" evidence="9">
    <location>
        <begin position="1"/>
        <end position="109"/>
    </location>
</feature>
<dbReference type="PROSITE" id="PS00118">
    <property type="entry name" value="PA2_HIS"/>
    <property type="match status" value="1"/>
</dbReference>
<evidence type="ECO:0000256" key="8">
    <source>
        <dbReference type="RuleBase" id="RU361236"/>
    </source>
</evidence>
<dbReference type="PANTHER" id="PTHR11716:SF105">
    <property type="entry name" value="PHOSPHOLIPASE A2"/>
    <property type="match status" value="1"/>
</dbReference>
<dbReference type="EC" id="3.1.1.4" evidence="8"/>
<dbReference type="SUPFAM" id="SSF48619">
    <property type="entry name" value="Phospholipase A2, PLA2"/>
    <property type="match status" value="1"/>
</dbReference>